<evidence type="ECO:0000313" key="3">
    <source>
        <dbReference type="Proteomes" id="UP001303473"/>
    </source>
</evidence>
<protein>
    <submittedName>
        <fullName evidence="2">Uncharacterized protein</fullName>
    </submittedName>
</protein>
<proteinExistence type="predicted"/>
<sequence>MPAPVGYTTNIPRSKTSAETKSVPPQQDYSNYAPSTMSEADTRYSYDKAEVDADTSQQSESSQTKSKPKKSKGSWRQRIKESLKEVGYPPTYHHDMMRQAEASDSKSKKVKGIPGSSPLASPQHGKI</sequence>
<dbReference type="EMBL" id="MU853882">
    <property type="protein sequence ID" value="KAK3936490.1"/>
    <property type="molecule type" value="Genomic_DNA"/>
</dbReference>
<accession>A0AAN6MZP5</accession>
<dbReference type="AlphaFoldDB" id="A0AAN6MZP5"/>
<feature type="compositionally biased region" description="Low complexity" evidence="1">
    <location>
        <begin position="56"/>
        <end position="65"/>
    </location>
</feature>
<feature type="region of interest" description="Disordered" evidence="1">
    <location>
        <begin position="1"/>
        <end position="127"/>
    </location>
</feature>
<comment type="caution">
    <text evidence="2">The sequence shown here is derived from an EMBL/GenBank/DDBJ whole genome shotgun (WGS) entry which is preliminary data.</text>
</comment>
<feature type="compositionally biased region" description="Basic and acidic residues" evidence="1">
    <location>
        <begin position="92"/>
        <end position="107"/>
    </location>
</feature>
<dbReference type="Proteomes" id="UP001303473">
    <property type="component" value="Unassembled WGS sequence"/>
</dbReference>
<feature type="compositionally biased region" description="Basic and acidic residues" evidence="1">
    <location>
        <begin position="40"/>
        <end position="51"/>
    </location>
</feature>
<gene>
    <name evidence="2" type="ORF">QBC46DRAFT_412048</name>
</gene>
<evidence type="ECO:0000313" key="2">
    <source>
        <dbReference type="EMBL" id="KAK3936490.1"/>
    </source>
</evidence>
<organism evidence="2 3">
    <name type="scientific">Diplogelasinospora grovesii</name>
    <dbReference type="NCBI Taxonomy" id="303347"/>
    <lineage>
        <taxon>Eukaryota</taxon>
        <taxon>Fungi</taxon>
        <taxon>Dikarya</taxon>
        <taxon>Ascomycota</taxon>
        <taxon>Pezizomycotina</taxon>
        <taxon>Sordariomycetes</taxon>
        <taxon>Sordariomycetidae</taxon>
        <taxon>Sordariales</taxon>
        <taxon>Diplogelasinosporaceae</taxon>
        <taxon>Diplogelasinospora</taxon>
    </lineage>
</organism>
<feature type="compositionally biased region" description="Basic residues" evidence="1">
    <location>
        <begin position="66"/>
        <end position="77"/>
    </location>
</feature>
<name>A0AAN6MZP5_9PEZI</name>
<reference evidence="3" key="1">
    <citation type="journal article" date="2023" name="Mol. Phylogenet. Evol.">
        <title>Genome-scale phylogeny and comparative genomics of the fungal order Sordariales.</title>
        <authorList>
            <person name="Hensen N."/>
            <person name="Bonometti L."/>
            <person name="Westerberg I."/>
            <person name="Brannstrom I.O."/>
            <person name="Guillou S."/>
            <person name="Cros-Aarteil S."/>
            <person name="Calhoun S."/>
            <person name="Haridas S."/>
            <person name="Kuo A."/>
            <person name="Mondo S."/>
            <person name="Pangilinan J."/>
            <person name="Riley R."/>
            <person name="LaButti K."/>
            <person name="Andreopoulos B."/>
            <person name="Lipzen A."/>
            <person name="Chen C."/>
            <person name="Yan M."/>
            <person name="Daum C."/>
            <person name="Ng V."/>
            <person name="Clum A."/>
            <person name="Steindorff A."/>
            <person name="Ohm R.A."/>
            <person name="Martin F."/>
            <person name="Silar P."/>
            <person name="Natvig D.O."/>
            <person name="Lalanne C."/>
            <person name="Gautier V."/>
            <person name="Ament-Velasquez S.L."/>
            <person name="Kruys A."/>
            <person name="Hutchinson M.I."/>
            <person name="Powell A.J."/>
            <person name="Barry K."/>
            <person name="Miller A.N."/>
            <person name="Grigoriev I.V."/>
            <person name="Debuchy R."/>
            <person name="Gladieux P."/>
            <person name="Hiltunen Thoren M."/>
            <person name="Johannesson H."/>
        </authorList>
    </citation>
    <scope>NUCLEOTIDE SEQUENCE [LARGE SCALE GENOMIC DNA]</scope>
    <source>
        <strain evidence="3">CBS 340.73</strain>
    </source>
</reference>
<keyword evidence="3" id="KW-1185">Reference proteome</keyword>
<evidence type="ECO:0000256" key="1">
    <source>
        <dbReference type="SAM" id="MobiDB-lite"/>
    </source>
</evidence>
<feature type="compositionally biased region" description="Polar residues" evidence="1">
    <location>
        <begin position="7"/>
        <end position="39"/>
    </location>
</feature>